<evidence type="ECO:0000313" key="2">
    <source>
        <dbReference type="EMBL" id="OAJ41123.1"/>
    </source>
</evidence>
<evidence type="ECO:0000256" key="1">
    <source>
        <dbReference type="SAM" id="MobiDB-lite"/>
    </source>
</evidence>
<protein>
    <submittedName>
        <fullName evidence="2">Uncharacterized protein</fullName>
    </submittedName>
</protein>
<evidence type="ECO:0000313" key="3">
    <source>
        <dbReference type="Proteomes" id="UP000077115"/>
    </source>
</evidence>
<dbReference type="AlphaFoldDB" id="A0A177WM04"/>
<proteinExistence type="predicted"/>
<reference evidence="2 3" key="2">
    <citation type="submission" date="2016-05" db="EMBL/GenBank/DDBJ databases">
        <title>Lineage-specific infection strategies underlie the spectrum of fungal disease in amphibians.</title>
        <authorList>
            <person name="Cuomo C.A."/>
            <person name="Farrer R.A."/>
            <person name="James T."/>
            <person name="Longcore J."/>
            <person name="Birren B."/>
        </authorList>
    </citation>
    <scope>NUCLEOTIDE SEQUENCE [LARGE SCALE GENOMIC DNA]</scope>
    <source>
        <strain evidence="2 3">JEL423</strain>
    </source>
</reference>
<gene>
    <name evidence="2" type="ORF">BDEG_24767</name>
</gene>
<feature type="region of interest" description="Disordered" evidence="1">
    <location>
        <begin position="172"/>
        <end position="204"/>
    </location>
</feature>
<sequence>MPHSRLLCVFSSNAFKLPLPNVREKIVLPLIRLQHPPLQPALDLTALQRKLPWMLTMRRIQMPMVKISKMNSMNLMTKISRKGTSLPKPLPPRMTIKSTRIPSLLPRVKSTRIPNPLPRLEVKRRKRMRRKMRKRIRSIRIPSLLPSSPRLQLLPRPLPRPQLLPRLLLLPRPQLPPRPLQRPQPRPLLQPLPLQVKASTLRRM</sequence>
<name>A0A177WM04_BATDL</name>
<feature type="compositionally biased region" description="Pro residues" evidence="1">
    <location>
        <begin position="173"/>
        <end position="190"/>
    </location>
</feature>
<dbReference type="Proteomes" id="UP000077115">
    <property type="component" value="Unassembled WGS sequence"/>
</dbReference>
<accession>A0A177WM04</accession>
<dbReference type="VEuPathDB" id="FungiDB:BDEG_24767"/>
<reference evidence="2 3" key="1">
    <citation type="submission" date="2006-10" db="EMBL/GenBank/DDBJ databases">
        <title>The Genome Sequence of Batrachochytrium dendrobatidis JEL423.</title>
        <authorList>
            <consortium name="The Broad Institute Genome Sequencing Platform"/>
            <person name="Birren B."/>
            <person name="Lander E."/>
            <person name="Galagan J."/>
            <person name="Cuomo C."/>
            <person name="Devon K."/>
            <person name="Jaffe D."/>
            <person name="Butler J."/>
            <person name="Alvarez P."/>
            <person name="Gnerre S."/>
            <person name="Grabherr M."/>
            <person name="Kleber M."/>
            <person name="Mauceli E."/>
            <person name="Brockman W."/>
            <person name="Young S."/>
            <person name="LaButti K."/>
            <person name="Sykes S."/>
            <person name="DeCaprio D."/>
            <person name="Crawford M."/>
            <person name="Koehrsen M."/>
            <person name="Engels R."/>
            <person name="Montgomery P."/>
            <person name="Pearson M."/>
            <person name="Howarth C."/>
            <person name="Larson L."/>
            <person name="White J."/>
            <person name="O'Leary S."/>
            <person name="Kodira C."/>
            <person name="Zeng Q."/>
            <person name="Yandava C."/>
            <person name="Alvarado L."/>
            <person name="Longcore J."/>
            <person name="James T."/>
        </authorList>
    </citation>
    <scope>NUCLEOTIDE SEQUENCE [LARGE SCALE GENOMIC DNA]</scope>
    <source>
        <strain evidence="2 3">JEL423</strain>
    </source>
</reference>
<dbReference type="EMBL" id="DS022305">
    <property type="protein sequence ID" value="OAJ41123.1"/>
    <property type="molecule type" value="Genomic_DNA"/>
</dbReference>
<organism evidence="2 3">
    <name type="scientific">Batrachochytrium dendrobatidis (strain JEL423)</name>
    <dbReference type="NCBI Taxonomy" id="403673"/>
    <lineage>
        <taxon>Eukaryota</taxon>
        <taxon>Fungi</taxon>
        <taxon>Fungi incertae sedis</taxon>
        <taxon>Chytridiomycota</taxon>
        <taxon>Chytridiomycota incertae sedis</taxon>
        <taxon>Chytridiomycetes</taxon>
        <taxon>Rhizophydiales</taxon>
        <taxon>Rhizophydiales incertae sedis</taxon>
        <taxon>Batrachochytrium</taxon>
    </lineage>
</organism>